<sequence length="54" mass="5560">MPAVTPTVPRALATRAVRGTLHAGYVVFVVISSVLTSVAVLLGIGLDRISAVRS</sequence>
<comment type="caution">
    <text evidence="2">The sequence shown here is derived from an EMBL/GenBank/DDBJ whole genome shotgun (WGS) entry which is preliminary data.</text>
</comment>
<evidence type="ECO:0000313" key="2">
    <source>
        <dbReference type="EMBL" id="MDU0328435.1"/>
    </source>
</evidence>
<dbReference type="RefSeq" id="WP_316002032.1">
    <property type="nucleotide sequence ID" value="NZ_JAWDIU010000008.1"/>
</dbReference>
<evidence type="ECO:0000313" key="3">
    <source>
        <dbReference type="Proteomes" id="UP001256673"/>
    </source>
</evidence>
<gene>
    <name evidence="2" type="ORF">RWH43_16875</name>
</gene>
<reference evidence="2 3" key="1">
    <citation type="submission" date="2023-09" db="EMBL/GenBank/DDBJ databases">
        <title>Microbacterium fusihabitans sp. nov., Microbacterium phycihabitans sp. nov., and Microbacterium cervinum sp. nov., isolated from dried seaweeds of beach.</title>
        <authorList>
            <person name="Lee S.D."/>
        </authorList>
    </citation>
    <scope>NUCLEOTIDE SEQUENCE [LARGE SCALE GENOMIC DNA]</scope>
    <source>
        <strain evidence="2 3">KSW2-21</strain>
    </source>
</reference>
<dbReference type="EMBL" id="JAWDIU010000008">
    <property type="protein sequence ID" value="MDU0328435.1"/>
    <property type="molecule type" value="Genomic_DNA"/>
</dbReference>
<evidence type="ECO:0000256" key="1">
    <source>
        <dbReference type="SAM" id="Phobius"/>
    </source>
</evidence>
<evidence type="ECO:0008006" key="4">
    <source>
        <dbReference type="Google" id="ProtNLM"/>
    </source>
</evidence>
<name>A0ABU3S051_9MICO</name>
<keyword evidence="1" id="KW-0472">Membrane</keyword>
<accession>A0ABU3S051</accession>
<keyword evidence="1" id="KW-1133">Transmembrane helix</keyword>
<keyword evidence="1" id="KW-0812">Transmembrane</keyword>
<feature type="transmembrane region" description="Helical" evidence="1">
    <location>
        <begin position="25"/>
        <end position="46"/>
    </location>
</feature>
<organism evidence="2 3">
    <name type="scientific">Microbacterium algihabitans</name>
    <dbReference type="NCBI Taxonomy" id="3075992"/>
    <lineage>
        <taxon>Bacteria</taxon>
        <taxon>Bacillati</taxon>
        <taxon>Actinomycetota</taxon>
        <taxon>Actinomycetes</taxon>
        <taxon>Micrococcales</taxon>
        <taxon>Microbacteriaceae</taxon>
        <taxon>Microbacterium</taxon>
    </lineage>
</organism>
<dbReference type="Proteomes" id="UP001256673">
    <property type="component" value="Unassembled WGS sequence"/>
</dbReference>
<proteinExistence type="predicted"/>
<protein>
    <recommendedName>
        <fullName evidence="4">MFS transporter</fullName>
    </recommendedName>
</protein>
<keyword evidence="3" id="KW-1185">Reference proteome</keyword>